<feature type="domain" description="Thioredoxin" evidence="5">
    <location>
        <begin position="1"/>
        <end position="104"/>
    </location>
</feature>
<dbReference type="InParanoid" id="A0A090M566"/>
<reference evidence="7" key="3">
    <citation type="submission" date="2017-04" db="EMBL/GenBank/DDBJ databases">
        <title>Population genomics of picophytoplankton unveils novel chromosome hypervariability.</title>
        <authorList>
            <consortium name="DOE Joint Genome Institute"/>
            <person name="Blanc-Mathieu R."/>
            <person name="Krasovec M."/>
            <person name="Hebrard M."/>
            <person name="Yau S."/>
            <person name="Desgranges E."/>
            <person name="Martin J."/>
            <person name="Schackwitz W."/>
            <person name="Kuo A."/>
            <person name="Salin G."/>
            <person name="Donnadieu C."/>
            <person name="Desdevises Y."/>
            <person name="Sanchez-Ferandin S."/>
            <person name="Moreau H."/>
            <person name="Rivals E."/>
            <person name="Grigoriev I.V."/>
            <person name="Grimsley N."/>
            <person name="Eyre-Walker A."/>
            <person name="Piganeau G."/>
        </authorList>
    </citation>
    <scope>NUCLEOTIDE SEQUENCE [LARGE SCALE GENOMIC DNA]</scope>
    <source>
        <strain evidence="7">RCC 1115</strain>
    </source>
</reference>
<evidence type="ECO:0000256" key="3">
    <source>
        <dbReference type="PIRSR" id="PIRSR000077-1"/>
    </source>
</evidence>
<evidence type="ECO:0000256" key="1">
    <source>
        <dbReference type="ARBA" id="ARBA00023157"/>
    </source>
</evidence>
<dbReference type="CDD" id="cd02947">
    <property type="entry name" value="TRX_family"/>
    <property type="match status" value="1"/>
</dbReference>
<dbReference type="InterPro" id="IPR017937">
    <property type="entry name" value="Thioredoxin_CS"/>
</dbReference>
<dbReference type="Proteomes" id="UP000195557">
    <property type="component" value="Unassembled WGS sequence"/>
</dbReference>
<reference evidence="6 8" key="1">
    <citation type="journal article" date="2006" name="Proc. Natl. Acad. Sci. U.S.A.">
        <title>Genome analysis of the smallest free-living eukaryote Ostreococcus tauri unveils many unique features.</title>
        <authorList>
            <person name="Derelle E."/>
            <person name="Ferraz C."/>
            <person name="Rombauts S."/>
            <person name="Rouze P."/>
            <person name="Worden A.Z."/>
            <person name="Robbens S."/>
            <person name="Partensky F."/>
            <person name="Degroeve S."/>
            <person name="Echeynie S."/>
            <person name="Cooke R."/>
            <person name="Saeys Y."/>
            <person name="Wuyts J."/>
            <person name="Jabbari K."/>
            <person name="Bowler C."/>
            <person name="Panaud O."/>
            <person name="Piegu B."/>
            <person name="Ball S.G."/>
            <person name="Ral J.-P."/>
            <person name="Bouget F.-Y."/>
            <person name="Piganeau G."/>
            <person name="De Baets B."/>
            <person name="Picard A."/>
            <person name="Delseny M."/>
            <person name="Demaille J."/>
            <person name="Van de Peer Y."/>
            <person name="Moreau H."/>
        </authorList>
    </citation>
    <scope>NUCLEOTIDE SEQUENCE [LARGE SCALE GENOMIC DNA]</scope>
    <source>
        <strain evidence="6 8">OTTH0595</strain>
    </source>
</reference>
<name>A0A090M566_OSTTA</name>
<dbReference type="PANTHER" id="PTHR46115">
    <property type="entry name" value="THIOREDOXIN-LIKE PROTEIN 1"/>
    <property type="match status" value="1"/>
</dbReference>
<comment type="similarity">
    <text evidence="2">Belongs to the thioredoxin family.</text>
</comment>
<dbReference type="PROSITE" id="PS51352">
    <property type="entry name" value="THIOREDOXIN_2"/>
    <property type="match status" value="1"/>
</dbReference>
<dbReference type="InterPro" id="IPR036249">
    <property type="entry name" value="Thioredoxin-like_sf"/>
</dbReference>
<evidence type="ECO:0000259" key="5">
    <source>
        <dbReference type="PROSITE" id="PS51352"/>
    </source>
</evidence>
<evidence type="ECO:0000313" key="8">
    <source>
        <dbReference type="Proteomes" id="UP000009170"/>
    </source>
</evidence>
<accession>A0A1Y5I3V8</accession>
<dbReference type="Pfam" id="PF00085">
    <property type="entry name" value="Thioredoxin"/>
    <property type="match status" value="1"/>
</dbReference>
<proteinExistence type="inferred from homology"/>
<dbReference type="PROSITE" id="PS00194">
    <property type="entry name" value="THIOREDOXIN_1"/>
    <property type="match status" value="1"/>
</dbReference>
<accession>A0A454XVU6</accession>
<evidence type="ECO:0000256" key="4">
    <source>
        <dbReference type="PIRSR" id="PIRSR000077-4"/>
    </source>
</evidence>
<dbReference type="InterPro" id="IPR005746">
    <property type="entry name" value="Thioredoxin"/>
</dbReference>
<dbReference type="AlphaFoldDB" id="A0A090M566"/>
<dbReference type="InterPro" id="IPR013766">
    <property type="entry name" value="Thioredoxin_domain"/>
</dbReference>
<dbReference type="SUPFAM" id="SSF52833">
    <property type="entry name" value="Thioredoxin-like"/>
    <property type="match status" value="1"/>
</dbReference>
<dbReference type="PIRSF" id="PIRSF000077">
    <property type="entry name" value="Thioredoxin"/>
    <property type="match status" value="1"/>
</dbReference>
<dbReference type="Proteomes" id="UP000009170">
    <property type="component" value="Unassembled WGS sequence"/>
</dbReference>
<dbReference type="OrthoDB" id="2121326at2759"/>
<dbReference type="EMBL" id="CAID01000010">
    <property type="protein sequence ID" value="CEF99336.1"/>
    <property type="molecule type" value="Genomic_DNA"/>
</dbReference>
<dbReference type="PRINTS" id="PR00421">
    <property type="entry name" value="THIOREDOXIN"/>
</dbReference>
<dbReference type="STRING" id="70448.A0A090M566"/>
<keyword evidence="1 4" id="KW-1015">Disulfide bond</keyword>
<feature type="disulfide bond" description="Redox-active" evidence="4">
    <location>
        <begin position="30"/>
        <end position="33"/>
    </location>
</feature>
<feature type="site" description="Contributes to redox potential value" evidence="3">
    <location>
        <position position="31"/>
    </location>
</feature>
<dbReference type="EMBL" id="KZ155832">
    <property type="protein sequence ID" value="OUS43377.1"/>
    <property type="molecule type" value="Genomic_DNA"/>
</dbReference>
<evidence type="ECO:0000313" key="7">
    <source>
        <dbReference type="EMBL" id="OUS43377.1"/>
    </source>
</evidence>
<accession>A0A090M566</accession>
<keyword evidence="4" id="KW-0676">Redox-active center</keyword>
<gene>
    <name evidence="7" type="ORF">BE221DRAFT_81076</name>
    <name evidence="6" type="ORF">OT_ostta10g01310</name>
</gene>
<dbReference type="GO" id="GO:0015035">
    <property type="term" value="F:protein-disulfide reductase activity"/>
    <property type="evidence" value="ECO:0007669"/>
    <property type="project" value="InterPro"/>
</dbReference>
<sequence length="105" mass="11123">MVKQLASAEEFAAIKAAGKPVVVDFTASWCGPCKAIAPHFEELSTKYPEIVFVKIDVDELEDVAGECGISAMPTFQVYSNGVKVSEMTGADPAKLAALVKDASEL</sequence>
<organism evidence="6 8">
    <name type="scientific">Ostreococcus tauri</name>
    <name type="common">Marine green alga</name>
    <dbReference type="NCBI Taxonomy" id="70448"/>
    <lineage>
        <taxon>Eukaryota</taxon>
        <taxon>Viridiplantae</taxon>
        <taxon>Chlorophyta</taxon>
        <taxon>Mamiellophyceae</taxon>
        <taxon>Mamiellales</taxon>
        <taxon>Bathycoccaceae</taxon>
        <taxon>Ostreococcus</taxon>
    </lineage>
</organism>
<feature type="active site" description="Nucleophile" evidence="3">
    <location>
        <position position="33"/>
    </location>
</feature>
<evidence type="ECO:0000313" key="6">
    <source>
        <dbReference type="EMBL" id="CEF99336.1"/>
    </source>
</evidence>
<evidence type="ECO:0000256" key="2">
    <source>
        <dbReference type="PIRNR" id="PIRNR000077"/>
    </source>
</evidence>
<feature type="active site" description="Nucleophile" evidence="3">
    <location>
        <position position="30"/>
    </location>
</feature>
<dbReference type="FunFam" id="3.40.30.10:FF:000245">
    <property type="entry name" value="Thioredoxin"/>
    <property type="match status" value="1"/>
</dbReference>
<reference evidence="6" key="2">
    <citation type="journal article" date="2014" name="BMC Genomics">
        <title>An improved genome of the model marine alga Ostreococcus tauri unfolds by assessing Illumina de novo assemblies.</title>
        <authorList>
            <person name="Blanc-Mathieu R."/>
            <person name="Verhelst B."/>
            <person name="Derelle E."/>
            <person name="Rombauts S."/>
            <person name="Bouget F.Y."/>
            <person name="Carre I."/>
            <person name="Chateau A."/>
            <person name="Eyre-Walker A."/>
            <person name="Grimsley N."/>
            <person name="Moreau H."/>
            <person name="Piegu B."/>
            <person name="Rivals E."/>
            <person name="Schackwitz W."/>
            <person name="Van de Peer Y."/>
            <person name="Piganeau G."/>
        </authorList>
    </citation>
    <scope>NUCLEOTIDE SEQUENCE</scope>
    <source>
        <strain evidence="6">RCC4221</strain>
    </source>
</reference>
<feature type="site" description="Deprotonates C-terminal active site Cys" evidence="3">
    <location>
        <position position="24"/>
    </location>
</feature>
<feature type="site" description="Contributes to redox potential value" evidence="3">
    <location>
        <position position="32"/>
    </location>
</feature>
<keyword evidence="8" id="KW-1185">Reference proteome</keyword>
<protein>
    <recommendedName>
        <fullName evidence="2">Thioredoxin</fullName>
    </recommendedName>
</protein>
<dbReference type="FunCoup" id="A0A090M566">
    <property type="interactions" value="954"/>
</dbReference>
<dbReference type="Gene3D" id="3.40.30.10">
    <property type="entry name" value="Glutaredoxin"/>
    <property type="match status" value="1"/>
</dbReference>